<dbReference type="GO" id="GO:0030246">
    <property type="term" value="F:carbohydrate binding"/>
    <property type="evidence" value="ECO:0007669"/>
    <property type="project" value="InterPro"/>
</dbReference>
<feature type="binding site" evidence="3">
    <location>
        <begin position="594"/>
        <end position="595"/>
    </location>
    <ligand>
        <name>substrate</name>
    </ligand>
</feature>
<dbReference type="InterPro" id="IPR017045">
    <property type="entry name" value="Malt_Pase/Glycosyl_Hdrlase"/>
</dbReference>
<gene>
    <name evidence="7" type="ordered locus">STHERM_c15330</name>
</gene>
<dbReference type="EMBL" id="CP001698">
    <property type="protein sequence ID" value="ADN02473.1"/>
    <property type="molecule type" value="Genomic_DNA"/>
</dbReference>
<dbReference type="SMR" id="E0RTU8"/>
<dbReference type="InterPro" id="IPR012341">
    <property type="entry name" value="6hp_glycosidase-like_sf"/>
</dbReference>
<dbReference type="InterPro" id="IPR005194">
    <property type="entry name" value="Glyco_hydro_65_C"/>
</dbReference>
<dbReference type="eggNOG" id="COG1554">
    <property type="taxonomic scope" value="Bacteria"/>
</dbReference>
<dbReference type="InterPro" id="IPR005196">
    <property type="entry name" value="Glyco_hydro_65_N"/>
</dbReference>
<dbReference type="SUPFAM" id="SSF48208">
    <property type="entry name" value="Six-hairpin glycosidases"/>
    <property type="match status" value="1"/>
</dbReference>
<dbReference type="GO" id="GO:0033831">
    <property type="term" value="F:kojibiose phosphorylase activity"/>
    <property type="evidence" value="ECO:0007669"/>
    <property type="project" value="UniProtKB-EC"/>
</dbReference>
<evidence type="ECO:0000256" key="1">
    <source>
        <dbReference type="ARBA" id="ARBA00006768"/>
    </source>
</evidence>
<dbReference type="Gene3D" id="2.70.98.40">
    <property type="entry name" value="Glycoside hydrolase, family 65, N-terminal domain"/>
    <property type="match status" value="1"/>
</dbReference>
<evidence type="ECO:0000313" key="7">
    <source>
        <dbReference type="EMBL" id="ADN02473.1"/>
    </source>
</evidence>
<dbReference type="PaxDb" id="665571-STHERM_c15330"/>
<dbReference type="InterPro" id="IPR037018">
    <property type="entry name" value="GH65_N"/>
</dbReference>
<accession>E0RTU8</accession>
<dbReference type="InterPro" id="IPR005195">
    <property type="entry name" value="Glyco_hydro_65_M"/>
</dbReference>
<dbReference type="KEGG" id="sta:STHERM_c15330"/>
<evidence type="ECO:0000259" key="4">
    <source>
        <dbReference type="Pfam" id="PF03632"/>
    </source>
</evidence>
<reference evidence="7 8" key="2">
    <citation type="journal article" date="2010" name="J. Bacteriol.">
        <title>Genome sequence of the polysaccharide-degrading, thermophilic anaerobe Spirochaeta thermophila DSM 6192.</title>
        <authorList>
            <person name="Angelov A."/>
            <person name="Liebl S."/>
            <person name="Ballschmiter M."/>
            <person name="Bomeke M."/>
            <person name="Lehmann R."/>
            <person name="Liesegang H."/>
            <person name="Daniel R."/>
            <person name="Liebl W."/>
        </authorList>
    </citation>
    <scope>NUCLEOTIDE SEQUENCE [LARGE SCALE GENOMIC DNA]</scope>
    <source>
        <strain evidence="8">ATCC 49972 / DSM 6192 / RI 19.B1</strain>
    </source>
</reference>
<dbReference type="GO" id="GO:0005975">
    <property type="term" value="P:carbohydrate metabolic process"/>
    <property type="evidence" value="ECO:0007669"/>
    <property type="project" value="InterPro"/>
</dbReference>
<dbReference type="PANTHER" id="PTHR11051">
    <property type="entry name" value="GLYCOSYL HYDROLASE-RELATED"/>
    <property type="match status" value="1"/>
</dbReference>
<dbReference type="HOGENOM" id="CLU_006285_2_2_12"/>
<dbReference type="PIRSF" id="PIRSF036289">
    <property type="entry name" value="Glycosyl_hydrolase_malt_phosph"/>
    <property type="match status" value="1"/>
</dbReference>
<dbReference type="PANTHER" id="PTHR11051:SF14">
    <property type="entry name" value="MALTOSE PHOSPHORYLASE"/>
    <property type="match status" value="1"/>
</dbReference>
<dbReference type="GO" id="GO:0004553">
    <property type="term" value="F:hydrolase activity, hydrolyzing O-glycosyl compounds"/>
    <property type="evidence" value="ECO:0007669"/>
    <property type="project" value="TreeGrafter"/>
</dbReference>
<protein>
    <submittedName>
        <fullName evidence="7">Kojibiose phosphorylase</fullName>
        <ecNumber evidence="7">2.4.1.230</ecNumber>
    </submittedName>
</protein>
<dbReference type="CAZy" id="GH65">
    <property type="family name" value="Glycoside Hydrolase Family 65"/>
</dbReference>
<evidence type="ECO:0000259" key="6">
    <source>
        <dbReference type="Pfam" id="PF03636"/>
    </source>
</evidence>
<feature type="binding site" evidence="3">
    <location>
        <begin position="354"/>
        <end position="355"/>
    </location>
    <ligand>
        <name>substrate</name>
    </ligand>
</feature>
<evidence type="ECO:0000259" key="5">
    <source>
        <dbReference type="Pfam" id="PF03633"/>
    </source>
</evidence>
<dbReference type="Pfam" id="PF03633">
    <property type="entry name" value="Glyco_hydro_65C"/>
    <property type="match status" value="1"/>
</dbReference>
<sequence>MAKVADRYLVVDPWKVIEEGFHPERSMVSESLFSLANEYMGVRGYLEEGASCASMRGSYFNGVYEVEKEGETGYKGIVTTTHFMVNGPDWLDVRVEADGEVLDVAKCNVTSFRRVLHLDRGVLERSLVWETGSGAVLEVRSVRFLHREVPQRAYHLLEVRGVRGEAAVRLWAGHNGEVMHYSRKKCYWEGVRSGGGDGVVGLLVRTTGTGQRVFTGSVVEVEGGGASPVVEDMRVGFTVEGRVREGGALRVRRFVYNLVEKDQEVEDTEVWRRGMAGLGAQREEGFGEALEAVEAYWARVWERYDVRIEGDPLTQQGVRFCIFHLLQTYQGQDPSHNIGAKGLTGEAYNGHAFWDTETYCLPFYLLTNVKAARNLLEFRYRTLPQARRRAVEVDCRGACYPVATLNGDEACTLWQHSNLQLQPGTGVAYAIWHYLKVTGDLDFLYDYGVEMLVEISRFLVSRGDFSQRSGLFGFYGVMGPDEFHMMVNNNCYTNFMAKKTFEFTLWALDRMAKDQPERHQHLVERLGLSDEERRQFVTCAEKMIIPYDEKTGVFEQHEGFFDLPHIDIDSIPVTDFPLYSHWSYDRIYRYDMIKQPDVLMFLFLYNREFSLECKRANYDYYDPRTVHESSLSPAIHSILAAELGREDEAYRLFGFATRLDLDNYNRNTHEGLHLTSMAAAWLNIVYGFGGLRTDGDRPALAPMLPSAWKGYSFSFGWRDARIGVEVEREGVRLRLLEGERVELDLYGEPAVLTDEGLVRPFPEKGRPHGLVS</sequence>
<evidence type="ECO:0000256" key="3">
    <source>
        <dbReference type="PIRSR" id="PIRSR036289-51"/>
    </source>
</evidence>
<dbReference type="InterPro" id="IPR008928">
    <property type="entry name" value="6-hairpin_glycosidase_sf"/>
</dbReference>
<organism evidence="7 8">
    <name type="scientific">Winmispira thermophila (strain ATCC 49972 / DSM 6192 / RI 19.B1)</name>
    <name type="common">Spirochaeta thermophila</name>
    <dbReference type="NCBI Taxonomy" id="665571"/>
    <lineage>
        <taxon>Bacteria</taxon>
        <taxon>Pseudomonadati</taxon>
        <taxon>Spirochaetota</taxon>
        <taxon>Spirochaetia</taxon>
        <taxon>Winmispirales</taxon>
        <taxon>Winmispiraceae</taxon>
        <taxon>Winmispira</taxon>
    </lineage>
</organism>
<dbReference type="Pfam" id="PF03632">
    <property type="entry name" value="Glyco_hydro_65m"/>
    <property type="match status" value="1"/>
</dbReference>
<dbReference type="AlphaFoldDB" id="E0RTU8"/>
<dbReference type="Gene3D" id="1.50.10.10">
    <property type="match status" value="1"/>
</dbReference>
<dbReference type="Proteomes" id="UP000001296">
    <property type="component" value="Chromosome"/>
</dbReference>
<dbReference type="EC" id="2.4.1.230" evidence="7"/>
<dbReference type="Pfam" id="PF03636">
    <property type="entry name" value="Glyco_hydro_65N"/>
    <property type="match status" value="1"/>
</dbReference>
<reference key="1">
    <citation type="submission" date="2009-08" db="EMBL/GenBank/DDBJ databases">
        <title>The genome sequence of Spirochaeta thermophila DSM6192.</title>
        <authorList>
            <person name="Angelov A."/>
            <person name="Mientus M."/>
            <person name="Wittenberg S."/>
            <person name="Lehmann R."/>
            <person name="Liesegang H."/>
            <person name="Daniel R."/>
            <person name="Liebl W."/>
        </authorList>
    </citation>
    <scope>NUCLEOTIDE SEQUENCE</scope>
    <source>
        <strain>DSM 6192</strain>
    </source>
</reference>
<keyword evidence="7" id="KW-0808">Transferase</keyword>
<dbReference type="Gene3D" id="2.60.420.10">
    <property type="entry name" value="Maltose phosphorylase, domain 3"/>
    <property type="match status" value="1"/>
</dbReference>
<evidence type="ECO:0000313" key="8">
    <source>
        <dbReference type="Proteomes" id="UP000001296"/>
    </source>
</evidence>
<dbReference type="SUPFAM" id="SSF74650">
    <property type="entry name" value="Galactose mutarotase-like"/>
    <property type="match status" value="1"/>
</dbReference>
<dbReference type="InterPro" id="IPR011013">
    <property type="entry name" value="Gal_mutarotase_sf_dom"/>
</dbReference>
<keyword evidence="7" id="KW-0328">Glycosyltransferase</keyword>
<proteinExistence type="inferred from homology"/>
<feature type="domain" description="Glycoside hydrolase family 65 N-terminal" evidence="6">
    <location>
        <begin position="17"/>
        <end position="256"/>
    </location>
</feature>
<feature type="domain" description="Glycoside hydrolase family 65 C-terminal" evidence="5">
    <location>
        <begin position="691"/>
        <end position="752"/>
    </location>
</feature>
<feature type="domain" description="Glycoside hydrolase family 65 central catalytic" evidence="4">
    <location>
        <begin position="319"/>
        <end position="681"/>
    </location>
</feature>
<evidence type="ECO:0000256" key="2">
    <source>
        <dbReference type="PIRSR" id="PIRSR036289-50"/>
    </source>
</evidence>
<comment type="similarity">
    <text evidence="1">Belongs to the glycosyl hydrolase 65 family.</text>
</comment>
<feature type="active site" description="Proton donor" evidence="2">
    <location>
        <position position="482"/>
    </location>
</feature>
<name>E0RTU8_WINT6</name>
<dbReference type="RefSeq" id="WP_013314313.1">
    <property type="nucleotide sequence ID" value="NC_014484.1"/>
</dbReference>